<dbReference type="SUPFAM" id="SSF81383">
    <property type="entry name" value="F-box domain"/>
    <property type="match status" value="1"/>
</dbReference>
<dbReference type="HOGENOM" id="CLU_399584_0_0_1"/>
<dbReference type="Pfam" id="PF00646">
    <property type="entry name" value="F-box"/>
    <property type="match status" value="1"/>
</dbReference>
<organism evidence="3 4">
    <name type="scientific">Piloderma croceum (strain F 1598)</name>
    <dbReference type="NCBI Taxonomy" id="765440"/>
    <lineage>
        <taxon>Eukaryota</taxon>
        <taxon>Fungi</taxon>
        <taxon>Dikarya</taxon>
        <taxon>Basidiomycota</taxon>
        <taxon>Agaricomycotina</taxon>
        <taxon>Agaricomycetes</taxon>
        <taxon>Agaricomycetidae</taxon>
        <taxon>Atheliales</taxon>
        <taxon>Atheliaceae</taxon>
        <taxon>Piloderma</taxon>
    </lineage>
</organism>
<feature type="compositionally biased region" description="Basic residues" evidence="1">
    <location>
        <begin position="48"/>
        <end position="65"/>
    </location>
</feature>
<gene>
    <name evidence="3" type="ORF">PILCRDRAFT_823618</name>
</gene>
<feature type="compositionally biased region" description="Acidic residues" evidence="1">
    <location>
        <begin position="10"/>
        <end position="25"/>
    </location>
</feature>
<evidence type="ECO:0000313" key="4">
    <source>
        <dbReference type="Proteomes" id="UP000054166"/>
    </source>
</evidence>
<dbReference type="SMART" id="SM00256">
    <property type="entry name" value="FBOX"/>
    <property type="match status" value="1"/>
</dbReference>
<dbReference type="Proteomes" id="UP000054166">
    <property type="component" value="Unassembled WGS sequence"/>
</dbReference>
<dbReference type="OrthoDB" id="3260441at2759"/>
<feature type="compositionally biased region" description="Low complexity" evidence="1">
    <location>
        <begin position="26"/>
        <end position="37"/>
    </location>
</feature>
<protein>
    <recommendedName>
        <fullName evidence="2">F-box domain-containing protein</fullName>
    </recommendedName>
</protein>
<dbReference type="EMBL" id="KN833010">
    <property type="protein sequence ID" value="KIM79363.1"/>
    <property type="molecule type" value="Genomic_DNA"/>
</dbReference>
<dbReference type="AlphaFoldDB" id="A0A0C3AZC9"/>
<name>A0A0C3AZC9_PILCF</name>
<keyword evidence="4" id="KW-1185">Reference proteome</keyword>
<dbReference type="InterPro" id="IPR036047">
    <property type="entry name" value="F-box-like_dom_sf"/>
</dbReference>
<dbReference type="InterPro" id="IPR001810">
    <property type="entry name" value="F-box_dom"/>
</dbReference>
<feature type="domain" description="F-box" evidence="2">
    <location>
        <begin position="73"/>
        <end position="122"/>
    </location>
</feature>
<dbReference type="STRING" id="765440.A0A0C3AZC9"/>
<proteinExistence type="predicted"/>
<evidence type="ECO:0000313" key="3">
    <source>
        <dbReference type="EMBL" id="KIM79363.1"/>
    </source>
</evidence>
<dbReference type="InParanoid" id="A0A0C3AZC9"/>
<reference evidence="3 4" key="1">
    <citation type="submission" date="2014-04" db="EMBL/GenBank/DDBJ databases">
        <authorList>
            <consortium name="DOE Joint Genome Institute"/>
            <person name="Kuo A."/>
            <person name="Tarkka M."/>
            <person name="Buscot F."/>
            <person name="Kohler A."/>
            <person name="Nagy L.G."/>
            <person name="Floudas D."/>
            <person name="Copeland A."/>
            <person name="Barry K.W."/>
            <person name="Cichocki N."/>
            <person name="Veneault-Fourrey C."/>
            <person name="LaButti K."/>
            <person name="Lindquist E.A."/>
            <person name="Lipzen A."/>
            <person name="Lundell T."/>
            <person name="Morin E."/>
            <person name="Murat C."/>
            <person name="Sun H."/>
            <person name="Tunlid A."/>
            <person name="Henrissat B."/>
            <person name="Grigoriev I.V."/>
            <person name="Hibbett D.S."/>
            <person name="Martin F."/>
            <person name="Nordberg H.P."/>
            <person name="Cantor M.N."/>
            <person name="Hua S.X."/>
        </authorList>
    </citation>
    <scope>NUCLEOTIDE SEQUENCE [LARGE SCALE GENOMIC DNA]</scope>
    <source>
        <strain evidence="3 4">F 1598</strain>
    </source>
</reference>
<feature type="region of interest" description="Disordered" evidence="1">
    <location>
        <begin position="1"/>
        <end position="69"/>
    </location>
</feature>
<reference evidence="4" key="2">
    <citation type="submission" date="2015-01" db="EMBL/GenBank/DDBJ databases">
        <title>Evolutionary Origins and Diversification of the Mycorrhizal Mutualists.</title>
        <authorList>
            <consortium name="DOE Joint Genome Institute"/>
            <consortium name="Mycorrhizal Genomics Consortium"/>
            <person name="Kohler A."/>
            <person name="Kuo A."/>
            <person name="Nagy L.G."/>
            <person name="Floudas D."/>
            <person name="Copeland A."/>
            <person name="Barry K.W."/>
            <person name="Cichocki N."/>
            <person name="Veneault-Fourrey C."/>
            <person name="LaButti K."/>
            <person name="Lindquist E.A."/>
            <person name="Lipzen A."/>
            <person name="Lundell T."/>
            <person name="Morin E."/>
            <person name="Murat C."/>
            <person name="Riley R."/>
            <person name="Ohm R."/>
            <person name="Sun H."/>
            <person name="Tunlid A."/>
            <person name="Henrissat B."/>
            <person name="Grigoriev I.V."/>
            <person name="Hibbett D.S."/>
            <person name="Martin F."/>
        </authorList>
    </citation>
    <scope>NUCLEOTIDE SEQUENCE [LARGE SCALE GENOMIC DNA]</scope>
    <source>
        <strain evidence="4">F 1598</strain>
    </source>
</reference>
<evidence type="ECO:0000256" key="1">
    <source>
        <dbReference type="SAM" id="MobiDB-lite"/>
    </source>
</evidence>
<dbReference type="PROSITE" id="PS50181">
    <property type="entry name" value="FBOX"/>
    <property type="match status" value="1"/>
</dbReference>
<accession>A0A0C3AZC9</accession>
<sequence length="688" mass="78634">MSTPESFETNSEDDYVGETDDDDDNGSPGPSSRLSGLNRPKIGSGSMRYKRQKTSGKSHKAKGTNKGRNFGKLAQLMSMPLDVFFEITSRLEPLDILQLSRVSKHFRTTFASQSSRHNWVAARRNISSMPDCPNDLSEPQYASLMFEHNCQACGKSRAQKTDYSLRVRFCGPCFKENVKKGSTIMRPFRNVPENVLTLVPRSFLKSSDLFHYSGLPGTFEAKTNHKGNHFYVPEVEMVIERWRELQYDTKALDLFKNRQMAIASEIMSHAKDLDEWVLTHKHEKYVEDTERAENRESSIKEKLIELGYDASDFPSTYEHRWYSIMNQPRELTPRIWKAIRPKLEALIAEEKENRAKRARDHRLVTRKAEVRPFWASFIADIRTSQAREVMPTFFGACELPTIAAMLLDNDAHTIITEERFLAQKEAILADIIEYQIKIKRELVKCFPSQGTASTDKQNTTAGIENEEMDLSILDRATTLFRCSDSWYCKTLLPYPDIFEHHHVKDSTPFSPAALLRLQPGANVESTAVLLLNALGLPEDTSVTALDDVRLICNCGHPDFRKPMDFGTLIHHFMDEDEWYKMMVAQRTETRPDLVLHNDHDLSASNSCVALLRPDDLLSHGQCNEKEDETTSGGSSESFVAKYCVKCWQLCLRHVVLKSQADLTYHMKGKHLKEACEDDAVLYSELRSF</sequence>
<dbReference type="CDD" id="cd09917">
    <property type="entry name" value="F-box_SF"/>
    <property type="match status" value="1"/>
</dbReference>
<evidence type="ECO:0000259" key="2">
    <source>
        <dbReference type="PROSITE" id="PS50181"/>
    </source>
</evidence>